<comment type="subcellular location">
    <subcellularLocation>
        <location evidence="1">Membrane</location>
        <topology evidence="1">Multi-pass membrane protein</topology>
    </subcellularLocation>
</comment>
<evidence type="ECO:0000256" key="1">
    <source>
        <dbReference type="ARBA" id="ARBA00004141"/>
    </source>
</evidence>
<keyword evidence="3 5" id="KW-1133">Transmembrane helix</keyword>
<name>A0A1G9IBE3_9BACT</name>
<dbReference type="InterPro" id="IPR016944">
    <property type="entry name" value="UCP030066"/>
</dbReference>
<accession>A0A1G9IBE3</accession>
<protein>
    <submittedName>
        <fullName evidence="6">DoxX-like family protein</fullName>
    </submittedName>
</protein>
<dbReference type="OrthoDB" id="7960583at2"/>
<evidence type="ECO:0000256" key="5">
    <source>
        <dbReference type="SAM" id="Phobius"/>
    </source>
</evidence>
<dbReference type="PIRSF" id="PIRSF030066">
    <property type="entry name" value="UCP030066"/>
    <property type="match status" value="1"/>
</dbReference>
<dbReference type="RefSeq" id="WP_093197011.1">
    <property type="nucleotide sequence ID" value="NZ_FNGS01000001.1"/>
</dbReference>
<feature type="transmembrane region" description="Helical" evidence="5">
    <location>
        <begin position="97"/>
        <end position="116"/>
    </location>
</feature>
<proteinExistence type="predicted"/>
<keyword evidence="4 5" id="KW-0472">Membrane</keyword>
<keyword evidence="7" id="KW-1185">Reference proteome</keyword>
<dbReference type="STRING" id="563176.SAMN04488090_0396"/>
<dbReference type="GO" id="GO:0016020">
    <property type="term" value="C:membrane"/>
    <property type="evidence" value="ECO:0007669"/>
    <property type="project" value="UniProtKB-SubCell"/>
</dbReference>
<organism evidence="6 7">
    <name type="scientific">Siphonobacter aquaeclarae</name>
    <dbReference type="NCBI Taxonomy" id="563176"/>
    <lineage>
        <taxon>Bacteria</taxon>
        <taxon>Pseudomonadati</taxon>
        <taxon>Bacteroidota</taxon>
        <taxon>Cytophagia</taxon>
        <taxon>Cytophagales</taxon>
        <taxon>Cytophagaceae</taxon>
        <taxon>Siphonobacter</taxon>
    </lineage>
</organism>
<sequence>MKRINLYYWLVTGLFALLMAFGSIPDILVMPEAKEVFRHLGYPEYLIAFLGVAKMLGIIAILVPGFPRLKEWAYAGLFFDLTGAIYSAIAVGDPVSGWGIIVVLGYGLLFASYALYRKRRQV</sequence>
<dbReference type="AlphaFoldDB" id="A0A1G9IBE3"/>
<dbReference type="InterPro" id="IPR032808">
    <property type="entry name" value="DoxX"/>
</dbReference>
<evidence type="ECO:0000313" key="6">
    <source>
        <dbReference type="EMBL" id="SDL22143.1"/>
    </source>
</evidence>
<evidence type="ECO:0000313" key="7">
    <source>
        <dbReference type="Proteomes" id="UP000198901"/>
    </source>
</evidence>
<gene>
    <name evidence="6" type="ORF">SAMN04488090_0396</name>
</gene>
<feature type="transmembrane region" description="Helical" evidence="5">
    <location>
        <begin position="7"/>
        <end position="25"/>
    </location>
</feature>
<evidence type="ECO:0000256" key="2">
    <source>
        <dbReference type="ARBA" id="ARBA00022692"/>
    </source>
</evidence>
<evidence type="ECO:0000256" key="3">
    <source>
        <dbReference type="ARBA" id="ARBA00022989"/>
    </source>
</evidence>
<feature type="transmembrane region" description="Helical" evidence="5">
    <location>
        <begin position="72"/>
        <end position="91"/>
    </location>
</feature>
<dbReference type="Pfam" id="PF13564">
    <property type="entry name" value="DoxX_2"/>
    <property type="match status" value="1"/>
</dbReference>
<keyword evidence="2 5" id="KW-0812">Transmembrane</keyword>
<reference evidence="6 7" key="1">
    <citation type="submission" date="2016-10" db="EMBL/GenBank/DDBJ databases">
        <authorList>
            <person name="de Groot N.N."/>
        </authorList>
    </citation>
    <scope>NUCLEOTIDE SEQUENCE [LARGE SCALE GENOMIC DNA]</scope>
    <source>
        <strain evidence="6 7">DSM 21668</strain>
    </source>
</reference>
<dbReference type="Proteomes" id="UP000198901">
    <property type="component" value="Unassembled WGS sequence"/>
</dbReference>
<evidence type="ECO:0000256" key="4">
    <source>
        <dbReference type="ARBA" id="ARBA00023136"/>
    </source>
</evidence>
<feature type="transmembrane region" description="Helical" evidence="5">
    <location>
        <begin position="45"/>
        <end position="65"/>
    </location>
</feature>
<dbReference type="EMBL" id="FNGS01000001">
    <property type="protein sequence ID" value="SDL22143.1"/>
    <property type="molecule type" value="Genomic_DNA"/>
</dbReference>